<dbReference type="Proteomes" id="UP001466331">
    <property type="component" value="Unassembled WGS sequence"/>
</dbReference>
<evidence type="ECO:0000256" key="3">
    <source>
        <dbReference type="ARBA" id="ARBA00022692"/>
    </source>
</evidence>
<feature type="transmembrane region" description="Helical" evidence="6">
    <location>
        <begin position="218"/>
        <end position="242"/>
    </location>
</feature>
<evidence type="ECO:0000256" key="4">
    <source>
        <dbReference type="ARBA" id="ARBA00022989"/>
    </source>
</evidence>
<feature type="transmembrane region" description="Helical" evidence="6">
    <location>
        <begin position="31"/>
        <end position="48"/>
    </location>
</feature>
<feature type="transmembrane region" description="Helical" evidence="6">
    <location>
        <begin position="60"/>
        <end position="88"/>
    </location>
</feature>
<dbReference type="InterPro" id="IPR002549">
    <property type="entry name" value="AI-2E-like"/>
</dbReference>
<comment type="caution">
    <text evidence="7">The sequence shown here is derived from an EMBL/GenBank/DDBJ whole genome shotgun (WGS) entry which is preliminary data.</text>
</comment>
<evidence type="ECO:0000256" key="6">
    <source>
        <dbReference type="SAM" id="Phobius"/>
    </source>
</evidence>
<protein>
    <submittedName>
        <fullName evidence="7">AI-2E family transporter</fullName>
    </submittedName>
</protein>
<feature type="transmembrane region" description="Helical" evidence="6">
    <location>
        <begin position="295"/>
        <end position="321"/>
    </location>
</feature>
<feature type="transmembrane region" description="Helical" evidence="6">
    <location>
        <begin position="254"/>
        <end position="275"/>
    </location>
</feature>
<evidence type="ECO:0000256" key="2">
    <source>
        <dbReference type="ARBA" id="ARBA00009773"/>
    </source>
</evidence>
<dbReference type="PANTHER" id="PTHR21716">
    <property type="entry name" value="TRANSMEMBRANE PROTEIN"/>
    <property type="match status" value="1"/>
</dbReference>
<keyword evidence="4 6" id="KW-1133">Transmembrane helix</keyword>
<gene>
    <name evidence="7" type="ORF">WKV44_07650</name>
</gene>
<keyword evidence="5 6" id="KW-0472">Membrane</keyword>
<evidence type="ECO:0000256" key="5">
    <source>
        <dbReference type="ARBA" id="ARBA00023136"/>
    </source>
</evidence>
<evidence type="ECO:0000313" key="7">
    <source>
        <dbReference type="EMBL" id="MEM5948417.1"/>
    </source>
</evidence>
<name>A0ABU9UCL6_9SPIR</name>
<dbReference type="PANTHER" id="PTHR21716:SF64">
    <property type="entry name" value="AI-2 TRANSPORT PROTEIN TQSA"/>
    <property type="match status" value="1"/>
</dbReference>
<dbReference type="EMBL" id="JBCHKQ010000003">
    <property type="protein sequence ID" value="MEM5948417.1"/>
    <property type="molecule type" value="Genomic_DNA"/>
</dbReference>
<comment type="similarity">
    <text evidence="2">Belongs to the autoinducer-2 exporter (AI-2E) (TC 2.A.86) family.</text>
</comment>
<accession>A0ABU9UCL6</accession>
<feature type="transmembrane region" description="Helical" evidence="6">
    <location>
        <begin position="136"/>
        <end position="155"/>
    </location>
</feature>
<evidence type="ECO:0000313" key="8">
    <source>
        <dbReference type="Proteomes" id="UP001466331"/>
    </source>
</evidence>
<feature type="transmembrane region" description="Helical" evidence="6">
    <location>
        <begin position="190"/>
        <end position="212"/>
    </location>
</feature>
<dbReference type="RefSeq" id="WP_420069865.1">
    <property type="nucleotide sequence ID" value="NZ_JBCHKQ010000003.1"/>
</dbReference>
<organism evidence="7 8">
    <name type="scientific">Rarispira pelagica</name>
    <dbReference type="NCBI Taxonomy" id="3141764"/>
    <lineage>
        <taxon>Bacteria</taxon>
        <taxon>Pseudomonadati</taxon>
        <taxon>Spirochaetota</taxon>
        <taxon>Spirochaetia</taxon>
        <taxon>Winmispirales</taxon>
        <taxon>Winmispiraceae</taxon>
        <taxon>Rarispira</taxon>
    </lineage>
</organism>
<evidence type="ECO:0000256" key="1">
    <source>
        <dbReference type="ARBA" id="ARBA00004141"/>
    </source>
</evidence>
<dbReference type="Pfam" id="PF01594">
    <property type="entry name" value="AI-2E_transport"/>
    <property type="match status" value="1"/>
</dbReference>
<keyword evidence="8" id="KW-1185">Reference proteome</keyword>
<reference evidence="7 8" key="1">
    <citation type="submission" date="2024-03" db="EMBL/GenBank/DDBJ databases">
        <title>Ignisphaera cupida sp. nov., a hyperthermophilic hydrolytic archaeon from a hot spring of Kamchatka, and proposal of Ignisphaeraceae fam. nov.</title>
        <authorList>
            <person name="Podosokorskaya O.A."/>
            <person name="Elcheninov A.G."/>
            <person name="Maltseva A.I."/>
            <person name="Zayulina K.S."/>
            <person name="Novikov A."/>
            <person name="Merkel A.Y."/>
        </authorList>
    </citation>
    <scope>NUCLEOTIDE SEQUENCE [LARGE SCALE GENOMIC DNA]</scope>
    <source>
        <strain evidence="7 8">38H-sp</strain>
    </source>
</reference>
<keyword evidence="3 6" id="KW-0812">Transmembrane</keyword>
<proteinExistence type="inferred from homology"/>
<comment type="subcellular location">
    <subcellularLocation>
        <location evidence="1">Membrane</location>
        <topology evidence="1">Multi-pass membrane protein</topology>
    </subcellularLocation>
</comment>
<sequence>MERFTRLQTVLLSIMTLLALGAVLHFTQQVVLPLVIAILLTFIFVPFVDRMRRARIPVAIGIIVVMFILLMVIMVLAGLLSSSVYALAKEYPRYQTRFTELYSLLKERFKLDLWLFNDLSWLRTLGSYVVSLSGKLVSVITYTLLVVLFLLFLLMEQRHLPRKMIRALRRGMTARIARVMEHIAEQISRYLLIKFFISLTTGLVVWFVYSLIGLDFAFIWGLMAFLFNFIPNIGSTVVWAASSVFAVIQFYPSWHLPIAVSASMLVIQITIGNVIEPKLTGESLNLSPVIVLFSLLMWGWIWGIAGMFIAVPLTVIIKIICENIPALKAVSIFMGTAPPRPKR</sequence>